<dbReference type="EMBL" id="JAJAUY010000145">
    <property type="protein sequence ID" value="MCB5182729.1"/>
    <property type="molecule type" value="Genomic_DNA"/>
</dbReference>
<evidence type="ECO:0000313" key="3">
    <source>
        <dbReference type="EMBL" id="MCB5182729.1"/>
    </source>
</evidence>
<comment type="caution">
    <text evidence="3">The sequence shown here is derived from an EMBL/GenBank/DDBJ whole genome shotgun (WGS) entry which is preliminary data.</text>
</comment>
<name>A0ABS8BDL6_9ACTN</name>
<evidence type="ECO:0000313" key="4">
    <source>
        <dbReference type="Proteomes" id="UP001199054"/>
    </source>
</evidence>
<gene>
    <name evidence="3" type="ORF">LG632_25575</name>
</gene>
<evidence type="ECO:0000256" key="1">
    <source>
        <dbReference type="SAM" id="MobiDB-lite"/>
    </source>
</evidence>
<feature type="region of interest" description="Disordered" evidence="1">
    <location>
        <begin position="34"/>
        <end position="87"/>
    </location>
</feature>
<accession>A0ABS8BDL6</accession>
<protein>
    <recommendedName>
        <fullName evidence="5">Lipoprotein</fullName>
    </recommendedName>
</protein>
<evidence type="ECO:0008006" key="5">
    <source>
        <dbReference type="Google" id="ProtNLM"/>
    </source>
</evidence>
<reference evidence="3 4" key="1">
    <citation type="submission" date="2021-10" db="EMBL/GenBank/DDBJ databases">
        <title>Streptomyces sp. strain SMC 277, a novel streptomycete isolated from soil.</title>
        <authorList>
            <person name="Chanama M."/>
        </authorList>
    </citation>
    <scope>NUCLEOTIDE SEQUENCE [LARGE SCALE GENOMIC DNA]</scope>
    <source>
        <strain evidence="3 4">SMC 277</strain>
    </source>
</reference>
<sequence>MGGPPDHRRHVALRACGCALAGLLLLAGCSSGGAAGGTAGGKTDGSGPSGSAGTPGAPRGAGGSAPPVLPAGTAGPGPSRTGPSLVPELDEAKLPRTAAEARAVLARIVVDERVFGPRAVRATPFESNPRRWPVLDQDCVWQTAALPADVLATSTRHFRIPAADGHGTVRLDVTVTVHHDREESGWETARAMEEVLRCPDQRLTSHETLKNLWGNGNYFGDQGNAWTEDAFSETGEYVDEAEGGGPAVYTWSQSQFGPVTMAVAGKGAAGFPTQELTSLIVKGTSEMNLRAGKALAKEAP</sequence>
<dbReference type="RefSeq" id="WP_226729914.1">
    <property type="nucleotide sequence ID" value="NZ_JAJAUY010000145.1"/>
</dbReference>
<feature type="signal peptide" evidence="2">
    <location>
        <begin position="1"/>
        <end position="34"/>
    </location>
</feature>
<feature type="compositionally biased region" description="Gly residues" evidence="1">
    <location>
        <begin position="34"/>
        <end position="50"/>
    </location>
</feature>
<evidence type="ECO:0000256" key="2">
    <source>
        <dbReference type="SAM" id="SignalP"/>
    </source>
</evidence>
<keyword evidence="2" id="KW-0732">Signal</keyword>
<feature type="chain" id="PRO_5047016943" description="Lipoprotein" evidence="2">
    <location>
        <begin position="35"/>
        <end position="300"/>
    </location>
</feature>
<organism evidence="3 4">
    <name type="scientific">Streptomyces antimicrobicus</name>
    <dbReference type="NCBI Taxonomy" id="2883108"/>
    <lineage>
        <taxon>Bacteria</taxon>
        <taxon>Bacillati</taxon>
        <taxon>Actinomycetota</taxon>
        <taxon>Actinomycetes</taxon>
        <taxon>Kitasatosporales</taxon>
        <taxon>Streptomycetaceae</taxon>
        <taxon>Streptomyces</taxon>
    </lineage>
</organism>
<proteinExistence type="predicted"/>
<keyword evidence="4" id="KW-1185">Reference proteome</keyword>
<dbReference type="Proteomes" id="UP001199054">
    <property type="component" value="Unassembled WGS sequence"/>
</dbReference>